<comment type="caution">
    <text evidence="2">The sequence shown here is derived from an EMBL/GenBank/DDBJ whole genome shotgun (WGS) entry which is preliminary data.</text>
</comment>
<protein>
    <submittedName>
        <fullName evidence="2">Uncharacterized protein</fullName>
    </submittedName>
</protein>
<evidence type="ECO:0000313" key="2">
    <source>
        <dbReference type="EMBL" id="OIQ67715.1"/>
    </source>
</evidence>
<dbReference type="AlphaFoldDB" id="A0A1J5PR09"/>
<organism evidence="2">
    <name type="scientific">mine drainage metagenome</name>
    <dbReference type="NCBI Taxonomy" id="410659"/>
    <lineage>
        <taxon>unclassified sequences</taxon>
        <taxon>metagenomes</taxon>
        <taxon>ecological metagenomes</taxon>
    </lineage>
</organism>
<gene>
    <name evidence="2" type="ORF">GALL_507040</name>
</gene>
<feature type="region of interest" description="Disordered" evidence="1">
    <location>
        <begin position="36"/>
        <end position="56"/>
    </location>
</feature>
<reference evidence="2" key="1">
    <citation type="submission" date="2016-10" db="EMBL/GenBank/DDBJ databases">
        <title>Sequence of Gallionella enrichment culture.</title>
        <authorList>
            <person name="Poehlein A."/>
            <person name="Muehling M."/>
            <person name="Daniel R."/>
        </authorList>
    </citation>
    <scope>NUCLEOTIDE SEQUENCE</scope>
</reference>
<evidence type="ECO:0000256" key="1">
    <source>
        <dbReference type="SAM" id="MobiDB-lite"/>
    </source>
</evidence>
<sequence length="291" mass="31524">MHHDQRRSGGEFDGEVAVAHRIQRVLAHIGEAQQLRDARPVDGEGGAGQRRGAQRQAVDAGAAVAQPLGIAREHFHIGQQVVAEAHWLRDLQMSEAGHDGVRVPCGQRHQGALQRVQLCNRLVDGVAQPKPDVGCDLVVAAAAGMQALASVADELSQPGFDVEVDVFEFEFPVEALRLDVLADLRHAAFDRCKIVAADDAALRQHGGVGQRAGDIEQRQPLVEIDRGGVALDEGADRLGKTRGPGLLLVFELIVHEEDSRERRISAPDREIVRLCCSLRVAHDRGGTAHEF</sequence>
<dbReference type="EMBL" id="MLJW01005750">
    <property type="protein sequence ID" value="OIQ67715.1"/>
    <property type="molecule type" value="Genomic_DNA"/>
</dbReference>
<accession>A0A1J5PR09</accession>
<name>A0A1J5PR09_9ZZZZ</name>
<proteinExistence type="predicted"/>